<dbReference type="VEuPathDB" id="AmoebaDB:DDB_G0285525"/>
<dbReference type="InParanoid" id="Q54N39"/>
<dbReference type="InterPro" id="IPR027417">
    <property type="entry name" value="P-loop_NTPase"/>
</dbReference>
<dbReference type="GeneID" id="8625152"/>
<dbReference type="KEGG" id="ddi:DDB_G0285525"/>
<dbReference type="PaxDb" id="44689-DDB0231517"/>
<keyword evidence="9" id="KW-1185">Reference proteome</keyword>
<dbReference type="GO" id="GO:0004140">
    <property type="term" value="F:dephospho-CoA kinase activity"/>
    <property type="evidence" value="ECO:0000318"/>
    <property type="project" value="GO_Central"/>
</dbReference>
<dbReference type="FunCoup" id="Q54N39">
    <property type="interactions" value="134"/>
</dbReference>
<evidence type="ECO:0000256" key="7">
    <source>
        <dbReference type="ARBA" id="ARBA00022993"/>
    </source>
</evidence>
<evidence type="ECO:0000256" key="3">
    <source>
        <dbReference type="ARBA" id="ARBA00022679"/>
    </source>
</evidence>
<dbReference type="PhylomeDB" id="Q54N39"/>
<proteinExistence type="inferred from homology"/>
<dbReference type="Gene3D" id="3.40.50.300">
    <property type="entry name" value="P-loop containing nucleotide triphosphate hydrolases"/>
    <property type="match status" value="1"/>
</dbReference>
<keyword evidence="7" id="KW-0173">Coenzyme A biosynthesis</keyword>
<dbReference type="GO" id="GO:0015937">
    <property type="term" value="P:coenzyme A biosynthetic process"/>
    <property type="evidence" value="ECO:0000250"/>
    <property type="project" value="dictyBase"/>
</dbReference>
<comment type="caution">
    <text evidence="8">The sequence shown here is derived from an EMBL/GenBank/DDBJ whole genome shotgun (WGS) entry which is preliminary data.</text>
</comment>
<dbReference type="Proteomes" id="UP000002195">
    <property type="component" value="Unassembled WGS sequence"/>
</dbReference>
<name>Q54N39_DICDI</name>
<dbReference type="OMA" id="IIWETRI"/>
<dbReference type="GO" id="GO:0005524">
    <property type="term" value="F:ATP binding"/>
    <property type="evidence" value="ECO:0007669"/>
    <property type="project" value="UniProtKB-KW"/>
</dbReference>
<dbReference type="HAMAP" id="MF_00376">
    <property type="entry name" value="Dephospho_CoA_kinase"/>
    <property type="match status" value="1"/>
</dbReference>
<dbReference type="Pfam" id="PF01121">
    <property type="entry name" value="CoaE"/>
    <property type="match status" value="1"/>
</dbReference>
<gene>
    <name evidence="8" type="ORF">DDB_G0285525</name>
</gene>
<keyword evidence="3" id="KW-0808">Transferase</keyword>
<dbReference type="PANTHER" id="PTHR10695:SF46">
    <property type="entry name" value="BIFUNCTIONAL COENZYME A SYNTHASE-RELATED"/>
    <property type="match status" value="1"/>
</dbReference>
<keyword evidence="2" id="KW-0963">Cytoplasm</keyword>
<dbReference type="eggNOG" id="KOG3220">
    <property type="taxonomic scope" value="Eukaryota"/>
</dbReference>
<reference evidence="8 9" key="1">
    <citation type="journal article" date="2005" name="Nature">
        <title>The genome of the social amoeba Dictyostelium discoideum.</title>
        <authorList>
            <consortium name="The Dictyostelium discoideum Sequencing Consortium"/>
            <person name="Eichinger L."/>
            <person name="Pachebat J.A."/>
            <person name="Glockner G."/>
            <person name="Rajandream M.A."/>
            <person name="Sucgang R."/>
            <person name="Berriman M."/>
            <person name="Song J."/>
            <person name="Olsen R."/>
            <person name="Szafranski K."/>
            <person name="Xu Q."/>
            <person name="Tunggal B."/>
            <person name="Kummerfeld S."/>
            <person name="Madera M."/>
            <person name="Konfortov B.A."/>
            <person name="Rivero F."/>
            <person name="Bankier A.T."/>
            <person name="Lehmann R."/>
            <person name="Hamlin N."/>
            <person name="Davies R."/>
            <person name="Gaudet P."/>
            <person name="Fey P."/>
            <person name="Pilcher K."/>
            <person name="Chen G."/>
            <person name="Saunders D."/>
            <person name="Sodergren E."/>
            <person name="Davis P."/>
            <person name="Kerhornou A."/>
            <person name="Nie X."/>
            <person name="Hall N."/>
            <person name="Anjard C."/>
            <person name="Hemphill L."/>
            <person name="Bason N."/>
            <person name="Farbrother P."/>
            <person name="Desany B."/>
            <person name="Just E."/>
            <person name="Morio T."/>
            <person name="Rost R."/>
            <person name="Churcher C."/>
            <person name="Cooper J."/>
            <person name="Haydock S."/>
            <person name="van Driessche N."/>
            <person name="Cronin A."/>
            <person name="Goodhead I."/>
            <person name="Muzny D."/>
            <person name="Mourier T."/>
            <person name="Pain A."/>
            <person name="Lu M."/>
            <person name="Harper D."/>
            <person name="Lindsay R."/>
            <person name="Hauser H."/>
            <person name="James K."/>
            <person name="Quiles M."/>
            <person name="Madan Babu M."/>
            <person name="Saito T."/>
            <person name="Buchrieser C."/>
            <person name="Wardroper A."/>
            <person name="Felder M."/>
            <person name="Thangavelu M."/>
            <person name="Johnson D."/>
            <person name="Knights A."/>
            <person name="Loulseged H."/>
            <person name="Mungall K."/>
            <person name="Oliver K."/>
            <person name="Price C."/>
            <person name="Quail M.A."/>
            <person name="Urushihara H."/>
            <person name="Hernandez J."/>
            <person name="Rabbinowitsch E."/>
            <person name="Steffen D."/>
            <person name="Sanders M."/>
            <person name="Ma J."/>
            <person name="Kohara Y."/>
            <person name="Sharp S."/>
            <person name="Simmonds M."/>
            <person name="Spiegler S."/>
            <person name="Tivey A."/>
            <person name="Sugano S."/>
            <person name="White B."/>
            <person name="Walker D."/>
            <person name="Woodward J."/>
            <person name="Winckler T."/>
            <person name="Tanaka Y."/>
            <person name="Shaulsky G."/>
            <person name="Schleicher M."/>
            <person name="Weinstock G."/>
            <person name="Rosenthal A."/>
            <person name="Cox E.C."/>
            <person name="Chisholm R.L."/>
            <person name="Gibbs R."/>
            <person name="Loomis W.F."/>
            <person name="Platzer M."/>
            <person name="Kay R.R."/>
            <person name="Williams J."/>
            <person name="Dear P.H."/>
            <person name="Noegel A.A."/>
            <person name="Barrell B."/>
            <person name="Kuspa A."/>
        </authorList>
    </citation>
    <scope>NUCLEOTIDE SEQUENCE [LARGE SCALE GENOMIC DNA]</scope>
    <source>
        <strain evidence="8 9">AX4</strain>
    </source>
</reference>
<dbReference type="SMR" id="Q54N39"/>
<dbReference type="AlphaFoldDB" id="Q54N39"/>
<dbReference type="dictyBase" id="DDB_G0285525"/>
<dbReference type="NCBIfam" id="TIGR00152">
    <property type="entry name" value="dephospho-CoA kinase"/>
    <property type="match status" value="1"/>
</dbReference>
<organism evidence="8 9">
    <name type="scientific">Dictyostelium discoideum</name>
    <name type="common">Social amoeba</name>
    <dbReference type="NCBI Taxonomy" id="44689"/>
    <lineage>
        <taxon>Eukaryota</taxon>
        <taxon>Amoebozoa</taxon>
        <taxon>Evosea</taxon>
        <taxon>Eumycetozoa</taxon>
        <taxon>Dictyostelia</taxon>
        <taxon>Dictyosteliales</taxon>
        <taxon>Dictyosteliaceae</taxon>
        <taxon>Dictyostelium</taxon>
    </lineage>
</organism>
<dbReference type="EMBL" id="AAFI02000079">
    <property type="protein sequence ID" value="EAL64600.1"/>
    <property type="molecule type" value="Genomic_DNA"/>
</dbReference>
<protein>
    <submittedName>
        <fullName evidence="8">Dephospho-CoA kinase</fullName>
    </submittedName>
</protein>
<sequence>MSKLIKIGLTGGIASGKSTILGYLKEMNIKCIDADKFGHMVYQKGRPSYNKIIQEFGQDIINQNDQSIDRSKLGPIVFSDPLKMKQLTNIVWPEMKELILNEFKEIETTCPNDKIVVLEAAVLIEAGFNEMVDLIWVTQVPREVAIERLKTRNNLSEVDACKRIDSQLTNEEREKYANLVFKTNDDYEITKNKVQNEINNLLNNYNK</sequence>
<evidence type="ECO:0000256" key="4">
    <source>
        <dbReference type="ARBA" id="ARBA00022741"/>
    </source>
</evidence>
<accession>Q54N39</accession>
<keyword evidence="5 8" id="KW-0418">Kinase</keyword>
<keyword evidence="4" id="KW-0547">Nucleotide-binding</keyword>
<dbReference type="SUPFAM" id="SSF52540">
    <property type="entry name" value="P-loop containing nucleoside triphosphate hydrolases"/>
    <property type="match status" value="1"/>
</dbReference>
<evidence type="ECO:0000256" key="2">
    <source>
        <dbReference type="ARBA" id="ARBA00022490"/>
    </source>
</evidence>
<evidence type="ECO:0000256" key="5">
    <source>
        <dbReference type="ARBA" id="ARBA00022777"/>
    </source>
</evidence>
<dbReference type="PANTHER" id="PTHR10695">
    <property type="entry name" value="DEPHOSPHO-COA KINASE-RELATED"/>
    <property type="match status" value="1"/>
</dbReference>
<dbReference type="PROSITE" id="PS51219">
    <property type="entry name" value="DPCK"/>
    <property type="match status" value="1"/>
</dbReference>
<keyword evidence="6" id="KW-0067">ATP-binding</keyword>
<dbReference type="STRING" id="44689.Q54N39"/>
<dbReference type="FunFam" id="3.40.50.300:FF:000991">
    <property type="entry name" value="Dephospho-CoA kinase"/>
    <property type="match status" value="1"/>
</dbReference>
<comment type="similarity">
    <text evidence="1">Belongs to the CoaE family.</text>
</comment>
<evidence type="ECO:0000256" key="6">
    <source>
        <dbReference type="ARBA" id="ARBA00022840"/>
    </source>
</evidence>
<evidence type="ECO:0000256" key="1">
    <source>
        <dbReference type="ARBA" id="ARBA00009018"/>
    </source>
</evidence>
<evidence type="ECO:0000313" key="9">
    <source>
        <dbReference type="Proteomes" id="UP000002195"/>
    </source>
</evidence>
<evidence type="ECO:0000313" key="8">
    <source>
        <dbReference type="EMBL" id="EAL64600.1"/>
    </source>
</evidence>
<dbReference type="CDD" id="cd02022">
    <property type="entry name" value="DPCK"/>
    <property type="match status" value="1"/>
</dbReference>
<dbReference type="InterPro" id="IPR001977">
    <property type="entry name" value="Depp_CoAkinase"/>
</dbReference>
<dbReference type="RefSeq" id="XP_638104.1">
    <property type="nucleotide sequence ID" value="XM_633012.1"/>
</dbReference>
<dbReference type="HOGENOM" id="CLU_057180_2_1_1"/>